<dbReference type="NCBIfam" id="TIGR00795">
    <property type="entry name" value="lctP"/>
    <property type="match status" value="1"/>
</dbReference>
<protein>
    <recommendedName>
        <fullName evidence="8">L-lactate permease</fullName>
    </recommendedName>
</protein>
<organism evidence="9 10">
    <name type="scientific">Muricaecibacterium torontonense</name>
    <dbReference type="NCBI Taxonomy" id="3032871"/>
    <lineage>
        <taxon>Bacteria</taxon>
        <taxon>Bacillati</taxon>
        <taxon>Actinomycetota</taxon>
        <taxon>Coriobacteriia</taxon>
        <taxon>Coriobacteriales</taxon>
        <taxon>Atopobiaceae</taxon>
        <taxon>Muricaecibacterium</taxon>
    </lineage>
</organism>
<dbReference type="AlphaFoldDB" id="A0A4S2F4X9"/>
<dbReference type="Proteomes" id="UP000310263">
    <property type="component" value="Unassembled WGS sequence"/>
</dbReference>
<keyword evidence="3 8" id="KW-0813">Transport</keyword>
<comment type="caution">
    <text evidence="9">The sequence shown here is derived from an EMBL/GenBank/DDBJ whole genome shotgun (WGS) entry which is preliminary data.</text>
</comment>
<feature type="transmembrane region" description="Helical" evidence="8">
    <location>
        <begin position="182"/>
        <end position="202"/>
    </location>
</feature>
<keyword evidence="4 8" id="KW-1003">Cell membrane</keyword>
<dbReference type="OrthoDB" id="9761056at2"/>
<accession>A0A4S2F4X9</accession>
<dbReference type="GO" id="GO:0015295">
    <property type="term" value="F:solute:proton symporter activity"/>
    <property type="evidence" value="ECO:0007669"/>
    <property type="project" value="TreeGrafter"/>
</dbReference>
<dbReference type="GO" id="GO:0005886">
    <property type="term" value="C:plasma membrane"/>
    <property type="evidence" value="ECO:0007669"/>
    <property type="project" value="UniProtKB-SubCell"/>
</dbReference>
<feature type="transmembrane region" description="Helical" evidence="8">
    <location>
        <begin position="239"/>
        <end position="256"/>
    </location>
</feature>
<feature type="transmembrane region" description="Helical" evidence="8">
    <location>
        <begin position="492"/>
        <end position="514"/>
    </location>
</feature>
<evidence type="ECO:0000313" key="9">
    <source>
        <dbReference type="EMBL" id="TGY62291.1"/>
    </source>
</evidence>
<feature type="transmembrane region" description="Helical" evidence="8">
    <location>
        <begin position="375"/>
        <end position="394"/>
    </location>
</feature>
<keyword evidence="5 8" id="KW-0812">Transmembrane</keyword>
<evidence type="ECO:0000256" key="1">
    <source>
        <dbReference type="ARBA" id="ARBA00004651"/>
    </source>
</evidence>
<reference evidence="9 10" key="1">
    <citation type="submission" date="2019-04" db="EMBL/GenBank/DDBJ databases">
        <title>Microbes associate with the intestines of laboratory mice.</title>
        <authorList>
            <person name="Navarre W."/>
            <person name="Wong E."/>
            <person name="Huang K."/>
            <person name="Tropini C."/>
            <person name="Ng K."/>
            <person name="Yu B."/>
        </authorList>
    </citation>
    <scope>NUCLEOTIDE SEQUENCE [LARGE SCALE GENOMIC DNA]</scope>
    <source>
        <strain evidence="9 10">NM07_P-09</strain>
    </source>
</reference>
<feature type="transmembrane region" description="Helical" evidence="8">
    <location>
        <begin position="400"/>
        <end position="424"/>
    </location>
</feature>
<feature type="transmembrane region" description="Helical" evidence="8">
    <location>
        <begin position="286"/>
        <end position="306"/>
    </location>
</feature>
<evidence type="ECO:0000256" key="5">
    <source>
        <dbReference type="ARBA" id="ARBA00022692"/>
    </source>
</evidence>
<dbReference type="GO" id="GO:0015129">
    <property type="term" value="F:lactate transmembrane transporter activity"/>
    <property type="evidence" value="ECO:0007669"/>
    <property type="project" value="UniProtKB-UniRule"/>
</dbReference>
<feature type="transmembrane region" description="Helical" evidence="8">
    <location>
        <begin position="335"/>
        <end position="354"/>
    </location>
</feature>
<dbReference type="PANTHER" id="PTHR30003">
    <property type="entry name" value="L-LACTATE PERMEASE"/>
    <property type="match status" value="1"/>
</dbReference>
<keyword evidence="10" id="KW-1185">Reference proteome</keyword>
<evidence type="ECO:0000256" key="6">
    <source>
        <dbReference type="ARBA" id="ARBA00022989"/>
    </source>
</evidence>
<feature type="transmembrane region" description="Helical" evidence="8">
    <location>
        <begin position="59"/>
        <end position="82"/>
    </location>
</feature>
<feature type="transmembrane region" description="Helical" evidence="8">
    <location>
        <begin position="214"/>
        <end position="233"/>
    </location>
</feature>
<dbReference type="PANTHER" id="PTHR30003:SF0">
    <property type="entry name" value="GLYCOLATE PERMEASE GLCA-RELATED"/>
    <property type="match status" value="1"/>
</dbReference>
<keyword evidence="7 8" id="KW-0472">Membrane</keyword>
<keyword evidence="6 8" id="KW-1133">Transmembrane helix</keyword>
<feature type="transmembrane region" description="Helical" evidence="8">
    <location>
        <begin position="103"/>
        <end position="122"/>
    </location>
</feature>
<dbReference type="EMBL" id="SRYE01000003">
    <property type="protein sequence ID" value="TGY62291.1"/>
    <property type="molecule type" value="Genomic_DNA"/>
</dbReference>
<evidence type="ECO:0000256" key="3">
    <source>
        <dbReference type="ARBA" id="ARBA00022448"/>
    </source>
</evidence>
<feature type="transmembrane region" description="Helical" evidence="8">
    <location>
        <begin position="156"/>
        <end position="176"/>
    </location>
</feature>
<gene>
    <name evidence="9" type="ORF">E5334_05985</name>
</gene>
<name>A0A4S2F4X9_9ACTN</name>
<feature type="transmembrane region" description="Helical" evidence="8">
    <location>
        <begin position="128"/>
        <end position="149"/>
    </location>
</feature>
<evidence type="ECO:0000313" key="10">
    <source>
        <dbReference type="Proteomes" id="UP000310263"/>
    </source>
</evidence>
<comment type="similarity">
    <text evidence="2 8">Belongs to the lactate permease family.</text>
</comment>
<evidence type="ECO:0000256" key="4">
    <source>
        <dbReference type="ARBA" id="ARBA00022475"/>
    </source>
</evidence>
<evidence type="ECO:0000256" key="2">
    <source>
        <dbReference type="ARBA" id="ARBA00010100"/>
    </source>
</evidence>
<comment type="subcellular location">
    <subcellularLocation>
        <location evidence="1 8">Cell membrane</location>
        <topology evidence="1 8">Multi-pass membrane protein</topology>
    </subcellularLocation>
</comment>
<dbReference type="InterPro" id="IPR003804">
    <property type="entry name" value="Lactate_perm"/>
</dbReference>
<sequence>MFGMFLLALLPIIVLIVALTALKWEAYAAALSALAVTLIEALFIWHMPVVNAATATAEGFAMALWPISIVIIAAVWVYNLTVHSGAMEIIKAQLMGVSSDQRVLVILIAWCFGGFLEGMAGFGSAVAIPASMLVALGLNPVTAILACLLSNGVPTMFGSIGIPTNTLASITGLDVIQLSQVQVIQVAPFVILTPFLVCIVAGGGPKALKGMVPLLLVTSLSFLGAEFVTASFIGADLAVVVGAVAALICTIGYALSQKKKPVPQEYAIDALPQGDDGEPIDATSALIAWSPFVLIFVVLLLTSPLFPGISVPLSSLSSTVNIYAGDPEATLTFKWLNTPGVLIFFCGIAGGLIQKVSFKDMMGVLGATAKQMSKTVITMLSVLAVAKLMGYSGMTSAISAFFVGTLGGLYPLIAPVLGALGTFVTGSGTSSSTLFGNVQLEAAQAIGANPYWLAAANSVGVSAGKMLAPQSIAIGSAACDCNGEDSTIFSRILPYFVLYVVLMMVWCYLGSFLFPAA</sequence>
<proteinExistence type="inferred from homology"/>
<comment type="function">
    <text evidence="8">Uptake of L-lactate across the membrane. Can also transport D-lactate and glycolate.</text>
</comment>
<evidence type="ECO:0000256" key="7">
    <source>
        <dbReference type="ARBA" id="ARBA00023136"/>
    </source>
</evidence>
<dbReference type="Pfam" id="PF02652">
    <property type="entry name" value="Lactate_perm"/>
    <property type="match status" value="1"/>
</dbReference>
<evidence type="ECO:0000256" key="8">
    <source>
        <dbReference type="RuleBase" id="RU365092"/>
    </source>
</evidence>